<comment type="caution">
    <text evidence="1">The sequence shown here is derived from an EMBL/GenBank/DDBJ whole genome shotgun (WGS) entry which is preliminary data.</text>
</comment>
<gene>
    <name evidence="1" type="ORF">GCM10009765_09150</name>
</gene>
<evidence type="ECO:0000313" key="1">
    <source>
        <dbReference type="EMBL" id="GAA1661789.1"/>
    </source>
</evidence>
<proteinExistence type="predicted"/>
<organism evidence="1 2">
    <name type="scientific">Fodinicola feengrottensis</name>
    <dbReference type="NCBI Taxonomy" id="435914"/>
    <lineage>
        <taxon>Bacteria</taxon>
        <taxon>Bacillati</taxon>
        <taxon>Actinomycetota</taxon>
        <taxon>Actinomycetes</taxon>
        <taxon>Mycobacteriales</taxon>
        <taxon>Fodinicola</taxon>
    </lineage>
</organism>
<dbReference type="EMBL" id="BAAANY010000002">
    <property type="protein sequence ID" value="GAA1661789.1"/>
    <property type="molecule type" value="Genomic_DNA"/>
</dbReference>
<reference evidence="1 2" key="1">
    <citation type="journal article" date="2019" name="Int. J. Syst. Evol. Microbiol.">
        <title>The Global Catalogue of Microorganisms (GCM) 10K type strain sequencing project: providing services to taxonomists for standard genome sequencing and annotation.</title>
        <authorList>
            <consortium name="The Broad Institute Genomics Platform"/>
            <consortium name="The Broad Institute Genome Sequencing Center for Infectious Disease"/>
            <person name="Wu L."/>
            <person name="Ma J."/>
        </authorList>
    </citation>
    <scope>NUCLEOTIDE SEQUENCE [LARGE SCALE GENOMIC DNA]</scope>
    <source>
        <strain evidence="1 2">JCM 14718</strain>
    </source>
</reference>
<dbReference type="Proteomes" id="UP001500618">
    <property type="component" value="Unassembled WGS sequence"/>
</dbReference>
<keyword evidence="2" id="KW-1185">Reference proteome</keyword>
<evidence type="ECO:0008006" key="3">
    <source>
        <dbReference type="Google" id="ProtNLM"/>
    </source>
</evidence>
<evidence type="ECO:0000313" key="2">
    <source>
        <dbReference type="Proteomes" id="UP001500618"/>
    </source>
</evidence>
<name>A0ABN2FY57_9ACTN</name>
<protein>
    <recommendedName>
        <fullName evidence="3">Transcriptional regulator</fullName>
    </recommendedName>
</protein>
<sequence>MRALPLERALAVVELPLHLNWSDLGRRFDLGDRRQRARVYELVIREGGPMDVLTYLDGVLLVDIWDELVLPAAVRTAWSAIVTGSVGERVA</sequence>
<accession>A0ABN2FY57</accession>
<dbReference type="RefSeq" id="WP_344307378.1">
    <property type="nucleotide sequence ID" value="NZ_BAAANY010000002.1"/>
</dbReference>